<evidence type="ECO:0000313" key="3">
    <source>
        <dbReference type="EMBL" id="BCK78755.1"/>
    </source>
</evidence>
<dbReference type="InterPro" id="IPR029063">
    <property type="entry name" value="SAM-dependent_MTases_sf"/>
</dbReference>
<dbReference type="SUPFAM" id="SSF53335">
    <property type="entry name" value="S-adenosyl-L-methionine-dependent methyltransferases"/>
    <property type="match status" value="1"/>
</dbReference>
<accession>A0A810PX08</accession>
<dbReference type="AlphaFoldDB" id="A0A810PX08"/>
<evidence type="ECO:0000313" key="4">
    <source>
        <dbReference type="Proteomes" id="UP000681343"/>
    </source>
</evidence>
<gene>
    <name evidence="3" type="ORF">MM35RIKEN_09470</name>
</gene>
<dbReference type="Proteomes" id="UP000681343">
    <property type="component" value="Chromosome"/>
</dbReference>
<sequence>MNAYQGLAGAYDSLTGDVAYEKRADYLEKLFARSRIPVHTVLDLACGTGTMTWLLTGRGYEMIGADASEEMLAAAMMKSGSVEGIAPIFLHQSMPRLDLYGTVDAAICCLDSLNYLTSPADVQRTFQRLHLFIAPGGELIFDVNTLDKFQSLDGQVFLDETEESYCVWRTEFRRSICSYWVDLFRKGTDGRYRRDTELHRQRYYAPEELAGWLREAGFGNIRVYGDCRLRRPKDGEQRIYFCCTRE</sequence>
<dbReference type="Gene3D" id="3.40.50.150">
    <property type="entry name" value="Vaccinia Virus protein VP39"/>
    <property type="match status" value="1"/>
</dbReference>
<name>A0A810PX08_9FIRM</name>
<evidence type="ECO:0000259" key="2">
    <source>
        <dbReference type="Pfam" id="PF13649"/>
    </source>
</evidence>
<protein>
    <submittedName>
        <fullName evidence="3">Methyltransferase</fullName>
    </submittedName>
</protein>
<organism evidence="3 4">
    <name type="scientific">Vescimonas fastidiosa</name>
    <dbReference type="NCBI Taxonomy" id="2714353"/>
    <lineage>
        <taxon>Bacteria</taxon>
        <taxon>Bacillati</taxon>
        <taxon>Bacillota</taxon>
        <taxon>Clostridia</taxon>
        <taxon>Eubacteriales</taxon>
        <taxon>Oscillospiraceae</taxon>
        <taxon>Vescimonas</taxon>
    </lineage>
</organism>
<proteinExistence type="predicted"/>
<dbReference type="Gene3D" id="2.20.25.110">
    <property type="entry name" value="S-adenosyl-L-methionine-dependent methyltransferases"/>
    <property type="match status" value="1"/>
</dbReference>
<dbReference type="InterPro" id="IPR041698">
    <property type="entry name" value="Methyltransf_25"/>
</dbReference>
<dbReference type="KEGG" id="vfa:MM35RIKEN_09470"/>
<keyword evidence="4" id="KW-1185">Reference proteome</keyword>
<dbReference type="GO" id="GO:0008168">
    <property type="term" value="F:methyltransferase activity"/>
    <property type="evidence" value="ECO:0007669"/>
    <property type="project" value="UniProtKB-KW"/>
</dbReference>
<keyword evidence="1" id="KW-0808">Transferase</keyword>
<evidence type="ECO:0000256" key="1">
    <source>
        <dbReference type="ARBA" id="ARBA00022679"/>
    </source>
</evidence>
<keyword evidence="3" id="KW-0489">Methyltransferase</keyword>
<dbReference type="Pfam" id="PF13649">
    <property type="entry name" value="Methyltransf_25"/>
    <property type="match status" value="1"/>
</dbReference>
<dbReference type="PANTHER" id="PTHR43861">
    <property type="entry name" value="TRANS-ACONITATE 2-METHYLTRANSFERASE-RELATED"/>
    <property type="match status" value="1"/>
</dbReference>
<reference evidence="3" key="1">
    <citation type="submission" date="2020-09" db="EMBL/GenBank/DDBJ databases">
        <title>New species isolated from human feces.</title>
        <authorList>
            <person name="Kitahara M."/>
            <person name="Shigeno Y."/>
            <person name="Shime M."/>
            <person name="Matsumoto Y."/>
            <person name="Nakamura S."/>
            <person name="Motooka D."/>
            <person name="Fukuoka S."/>
            <person name="Nishikawa H."/>
            <person name="Benno Y."/>
        </authorList>
    </citation>
    <scope>NUCLEOTIDE SEQUENCE</scope>
    <source>
        <strain evidence="3">MM35</strain>
    </source>
</reference>
<dbReference type="RefSeq" id="WP_212819728.1">
    <property type="nucleotide sequence ID" value="NZ_AP023415.1"/>
</dbReference>
<dbReference type="CDD" id="cd02440">
    <property type="entry name" value="AdoMet_MTases"/>
    <property type="match status" value="1"/>
</dbReference>
<feature type="domain" description="Methyltransferase" evidence="2">
    <location>
        <begin position="41"/>
        <end position="137"/>
    </location>
</feature>
<dbReference type="EMBL" id="AP023415">
    <property type="protein sequence ID" value="BCK78755.1"/>
    <property type="molecule type" value="Genomic_DNA"/>
</dbReference>
<dbReference type="GO" id="GO:0032259">
    <property type="term" value="P:methylation"/>
    <property type="evidence" value="ECO:0007669"/>
    <property type="project" value="UniProtKB-KW"/>
</dbReference>